<dbReference type="Pfam" id="PF00689">
    <property type="entry name" value="Cation_ATPase_C"/>
    <property type="match status" value="1"/>
</dbReference>
<dbReference type="GO" id="GO:0005516">
    <property type="term" value="F:calmodulin binding"/>
    <property type="evidence" value="ECO:0007669"/>
    <property type="project" value="UniProtKB-KW"/>
</dbReference>
<dbReference type="GO" id="GO:0005524">
    <property type="term" value="F:ATP binding"/>
    <property type="evidence" value="ECO:0007669"/>
    <property type="project" value="UniProtKB-KW"/>
</dbReference>
<dbReference type="SMART" id="SM00831">
    <property type="entry name" value="Cation_ATPase_N"/>
    <property type="match status" value="1"/>
</dbReference>
<dbReference type="NCBIfam" id="TIGR01494">
    <property type="entry name" value="ATPase_P-type"/>
    <property type="match status" value="3"/>
</dbReference>
<dbReference type="Gene3D" id="3.40.1110.10">
    <property type="entry name" value="Calcium-transporting ATPase, cytoplasmic domain N"/>
    <property type="match status" value="1"/>
</dbReference>
<keyword evidence="5 23" id="KW-0109">Calcium transport</keyword>
<dbReference type="PANTHER" id="PTHR24093:SF245">
    <property type="entry name" value="PLASMA MEMBRANE CALCIUM-TRANSPORTING ATPASE 1"/>
    <property type="match status" value="1"/>
</dbReference>
<evidence type="ECO:0000256" key="20">
    <source>
        <dbReference type="ARBA" id="ARBA00048694"/>
    </source>
</evidence>
<dbReference type="FunFam" id="2.70.150.10:FF:000001">
    <property type="entry name" value="Calcium-transporting ATPase"/>
    <property type="match status" value="1"/>
</dbReference>
<keyword evidence="4" id="KW-0597">Phosphoprotein</keyword>
<keyword evidence="11" id="KW-0460">Magnesium</keyword>
<feature type="transmembrane region" description="Helical" evidence="23">
    <location>
        <begin position="1022"/>
        <end position="1043"/>
    </location>
</feature>
<comment type="similarity">
    <text evidence="1 23">Belongs to the cation transport ATPase (P-type) (TC 3.A.3) family. Type IIB subfamily.</text>
</comment>
<comment type="function">
    <text evidence="23">Catalyzes the hydrolysis of ATP coupled with the transport of calcium.</text>
</comment>
<feature type="transmembrane region" description="Helical" evidence="23">
    <location>
        <begin position="989"/>
        <end position="1010"/>
    </location>
</feature>
<dbReference type="GO" id="GO:0051480">
    <property type="term" value="P:regulation of cytosolic calcium ion concentration"/>
    <property type="evidence" value="ECO:0007669"/>
    <property type="project" value="TreeGrafter"/>
</dbReference>
<dbReference type="FunFam" id="1.20.1110.10:FF:000002">
    <property type="entry name" value="Calcium-transporting ATPase"/>
    <property type="match status" value="1"/>
</dbReference>
<dbReference type="PRINTS" id="PR00119">
    <property type="entry name" value="CATATPASE"/>
</dbReference>
<keyword evidence="12" id="KW-0282">Flagellum</keyword>
<dbReference type="GO" id="GO:0046872">
    <property type="term" value="F:metal ion binding"/>
    <property type="evidence" value="ECO:0007669"/>
    <property type="project" value="UniProtKB-KW"/>
</dbReference>
<evidence type="ECO:0000259" key="25">
    <source>
        <dbReference type="SMART" id="SM00831"/>
    </source>
</evidence>
<comment type="caution">
    <text evidence="23">Lacks conserved residue(s) required for the propagation of feature annotation.</text>
</comment>
<reference evidence="26" key="2">
    <citation type="submission" date="2025-09" db="UniProtKB">
        <authorList>
            <consortium name="Ensembl"/>
        </authorList>
    </citation>
    <scope>IDENTIFICATION</scope>
</reference>
<comment type="catalytic activity">
    <reaction evidence="20 23">
        <text>Ca(2+)(in) + ATP + H2O = Ca(2+)(out) + ADP + phosphate + H(+)</text>
        <dbReference type="Rhea" id="RHEA:18105"/>
        <dbReference type="ChEBI" id="CHEBI:15377"/>
        <dbReference type="ChEBI" id="CHEBI:15378"/>
        <dbReference type="ChEBI" id="CHEBI:29108"/>
        <dbReference type="ChEBI" id="CHEBI:30616"/>
        <dbReference type="ChEBI" id="CHEBI:43474"/>
        <dbReference type="ChEBI" id="CHEBI:456216"/>
        <dbReference type="EC" id="7.2.2.10"/>
    </reaction>
</comment>
<evidence type="ECO:0000256" key="16">
    <source>
        <dbReference type="ARBA" id="ARBA00023065"/>
    </source>
</evidence>
<comment type="subcellular location">
    <subcellularLocation>
        <location evidence="21">Cell projection</location>
        <location evidence="21">Cilium</location>
        <location evidence="21">Flagellum membrane</location>
        <topology evidence="21">Multi-pass membrane protein</topology>
    </subcellularLocation>
    <subcellularLocation>
        <location evidence="23">Membrane</location>
        <topology evidence="23">Multi-pass membrane protein</topology>
    </subcellularLocation>
</comment>
<feature type="transmembrane region" description="Helical" evidence="23">
    <location>
        <begin position="914"/>
        <end position="931"/>
    </location>
</feature>
<evidence type="ECO:0000256" key="14">
    <source>
        <dbReference type="ARBA" id="ARBA00022967"/>
    </source>
</evidence>
<feature type="transmembrane region" description="Helical" evidence="23">
    <location>
        <begin position="837"/>
        <end position="858"/>
    </location>
</feature>
<keyword evidence="10 23" id="KW-0067">ATP-binding</keyword>
<feature type="transmembrane region" description="Helical" evidence="23">
    <location>
        <begin position="142"/>
        <end position="163"/>
    </location>
</feature>
<keyword evidence="27" id="KW-1185">Reference proteome</keyword>
<keyword evidence="3" id="KW-1003">Cell membrane</keyword>
<evidence type="ECO:0000256" key="6">
    <source>
        <dbReference type="ARBA" id="ARBA00022692"/>
    </source>
</evidence>
<feature type="transmembrane region" description="Helical" evidence="23">
    <location>
        <begin position="397"/>
        <end position="427"/>
    </location>
</feature>
<dbReference type="FunFam" id="1.20.1110.10:FF:000011">
    <property type="entry name" value="Calcium-transporting ATPase"/>
    <property type="match status" value="1"/>
</dbReference>
<accession>A0A8C9X0L9</accession>
<evidence type="ECO:0000256" key="13">
    <source>
        <dbReference type="ARBA" id="ARBA00022860"/>
    </source>
</evidence>
<evidence type="ECO:0000313" key="26">
    <source>
        <dbReference type="Ensembl" id="ENSSLUP00000003330.1"/>
    </source>
</evidence>
<evidence type="ECO:0000256" key="15">
    <source>
        <dbReference type="ARBA" id="ARBA00022989"/>
    </source>
</evidence>
<dbReference type="FunFam" id="1.20.1110.10:FF:000001">
    <property type="entry name" value="Calcium-transporting ATPase"/>
    <property type="match status" value="1"/>
</dbReference>
<dbReference type="InterPro" id="IPR022141">
    <property type="entry name" value="ATP_Ca_trans_C"/>
</dbReference>
<dbReference type="Pfam" id="PF00122">
    <property type="entry name" value="E1-E2_ATPase"/>
    <property type="match status" value="1"/>
</dbReference>
<dbReference type="SUPFAM" id="SSF81653">
    <property type="entry name" value="Calcium ATPase, transduction domain A"/>
    <property type="match status" value="1"/>
</dbReference>
<dbReference type="CDD" id="cd02081">
    <property type="entry name" value="P-type_ATPase_Ca_PMCA-like"/>
    <property type="match status" value="1"/>
</dbReference>
<dbReference type="InterPro" id="IPR044492">
    <property type="entry name" value="P_typ_ATPase_HD_dom"/>
</dbReference>
<protein>
    <recommendedName>
        <fullName evidence="23">Calcium-transporting ATPase</fullName>
        <ecNumber evidence="23">7.2.2.10</ecNumber>
    </recommendedName>
</protein>
<evidence type="ECO:0000256" key="12">
    <source>
        <dbReference type="ARBA" id="ARBA00022846"/>
    </source>
</evidence>
<dbReference type="InterPro" id="IPR001757">
    <property type="entry name" value="P_typ_ATPase"/>
</dbReference>
<dbReference type="EC" id="7.2.2.10" evidence="23"/>
<dbReference type="PRINTS" id="PR00121">
    <property type="entry name" value="NAKATPASE"/>
</dbReference>
<dbReference type="Gene3D" id="3.40.50.1000">
    <property type="entry name" value="HAD superfamily/HAD-like"/>
    <property type="match status" value="1"/>
</dbReference>
<feature type="compositionally biased region" description="Basic and acidic residues" evidence="24">
    <location>
        <begin position="294"/>
        <end position="303"/>
    </location>
</feature>
<organism evidence="26 27">
    <name type="scientific">Sander lucioperca</name>
    <name type="common">Pike-perch</name>
    <name type="synonym">Perca lucioperca</name>
    <dbReference type="NCBI Taxonomy" id="283035"/>
    <lineage>
        <taxon>Eukaryota</taxon>
        <taxon>Metazoa</taxon>
        <taxon>Chordata</taxon>
        <taxon>Craniata</taxon>
        <taxon>Vertebrata</taxon>
        <taxon>Euteleostomi</taxon>
        <taxon>Actinopterygii</taxon>
        <taxon>Neopterygii</taxon>
        <taxon>Teleostei</taxon>
        <taxon>Neoteleostei</taxon>
        <taxon>Acanthomorphata</taxon>
        <taxon>Eupercaria</taxon>
        <taxon>Perciformes</taxon>
        <taxon>Percoidei</taxon>
        <taxon>Percidae</taxon>
        <taxon>Luciopercinae</taxon>
        <taxon>Sander</taxon>
    </lineage>
</organism>
<evidence type="ECO:0000256" key="5">
    <source>
        <dbReference type="ARBA" id="ARBA00022568"/>
    </source>
</evidence>
<dbReference type="AlphaFoldDB" id="A0A8C9X0L9"/>
<dbReference type="Pfam" id="PF13246">
    <property type="entry name" value="Cation_ATPase"/>
    <property type="match status" value="1"/>
</dbReference>
<dbReference type="InterPro" id="IPR008250">
    <property type="entry name" value="ATPase_P-typ_transduc_dom_A_sf"/>
</dbReference>
<evidence type="ECO:0000313" key="27">
    <source>
        <dbReference type="Proteomes" id="UP000694568"/>
    </source>
</evidence>
<feature type="transmembrane region" description="Helical" evidence="23">
    <location>
        <begin position="360"/>
        <end position="385"/>
    </location>
</feature>
<dbReference type="GeneTree" id="ENSGT00940000154527"/>
<keyword evidence="18 23" id="KW-0472">Membrane</keyword>
<comment type="subunit">
    <text evidence="22">Interacts with PDZD11. Interacts with SLC35G1 and STIM1. Interacts with calmodulin.</text>
</comment>
<dbReference type="InterPro" id="IPR018303">
    <property type="entry name" value="ATPase_P-typ_P_site"/>
</dbReference>
<keyword evidence="9 23" id="KW-0106">Calcium</keyword>
<dbReference type="Proteomes" id="UP000694568">
    <property type="component" value="Unplaced"/>
</dbReference>
<dbReference type="GO" id="GO:0005886">
    <property type="term" value="C:plasma membrane"/>
    <property type="evidence" value="ECO:0007669"/>
    <property type="project" value="TreeGrafter"/>
</dbReference>
<dbReference type="GO" id="GO:0005388">
    <property type="term" value="F:P-type calcium transporter activity"/>
    <property type="evidence" value="ECO:0007669"/>
    <property type="project" value="UniProtKB-EC"/>
</dbReference>
<dbReference type="NCBIfam" id="TIGR01517">
    <property type="entry name" value="ATPase-IIB_Ca"/>
    <property type="match status" value="1"/>
</dbReference>
<dbReference type="InterPro" id="IPR036412">
    <property type="entry name" value="HAD-like_sf"/>
</dbReference>
<dbReference type="GO" id="GO:0016887">
    <property type="term" value="F:ATP hydrolysis activity"/>
    <property type="evidence" value="ECO:0007669"/>
    <property type="project" value="InterPro"/>
</dbReference>
<evidence type="ECO:0000256" key="18">
    <source>
        <dbReference type="ARBA" id="ARBA00023136"/>
    </source>
</evidence>
<keyword evidence="6 23" id="KW-0812">Transmembrane</keyword>
<evidence type="ECO:0000256" key="23">
    <source>
        <dbReference type="RuleBase" id="RU361146"/>
    </source>
</evidence>
<keyword evidence="15 23" id="KW-1133">Transmembrane helix</keyword>
<sequence>MANNSYSGVKNSMVEANHDGEFGCTLNELRALMELRGAEAIVKIGESYEDIKGLCNRLKTSPIDGLSGQPGDIEKRKTVFGQNLIPPKKPKTFLQLVWEALQDVTLIILEVAAIVSLGLSFYRPPDAERTPGGVEDETESEAGWIEGAAILLSVVCVVLVTAFNDWSKEKQFRGLQSRIEQEQKFTVVRGGQVIQIPVAEIVVGDVAQIKYGDLLPADGVLIQSNDLKIDESSLTGESDHVKKTQEKDPMLLSGTHVMEGSGKMLVTAVGVNSQTGIIFTLLGTSEDDEEDEEEKKKEKEEKKKQRKTKAQDGAAMEMQPLNSDEAEAEEKKKSSMSKKEKSVLQGKLTKLAVQIGKAGLVMSAITVIILVVLFVVDTFCIQGLPWVKECTPIYIQFFVKFFIIGVTVLVVAVPEGLPLAVTISLAYSVKKMMKDNNLVRHLDACETMGNATAICSDKTGTLTMNRMTVVQAFIAEKHYKKVPEPENIPSSILDMLILGIAVNCAYTTKIMPPEKEGGLPRQVGNKTECSLLGFSNDLKRDYQAIRNEIPEEKLYKVYTFNSVRKSMSTVLKMADGSYRMFSKGASEILLKKCYKILTANGESKVFRPRDRDDMVKKVIEPMASEGLRTICLAYRDFPVSEGEPDWDNENDILSGLTCLCVVGIEDPVRPEVPDAIRKCQRAGITVRMVTGDNINTARAIATKCGILLPGDDFLCIEGKEFNRRIRNEKGEIEQERIDKIWPKLRVLARSSPTDKHTLVKGIIDSTVLEKRQVVAVTGDGTNDGPALKKADVGFAMGIAGTDVAKEASDIILTDDNFSSIVKAVMWGRNVYDSISKFLQFQLTVNVVAVIVAFTGACITQDSPLKAVQMLWVNLIMDTFASLALATEPPTEALLLRKPYGRNKPLISRTMMKNILGQGVFQLITIFTLLFAGEKFFDIDSGRNAPLHAPPSEHYTIVFNTFVLMQLFNEINARKIHGERNVFEGIFNNLIFCSIVFGTFIIQFVIVQFGGKPFSCVALTIDQWLWCTFLGFGSLLWGQVISSIPTSRLKFLKTAGHGTQKEEIPDEELDELSDNDEIDHAERELRRGQILWFRGLNRIQTQIRVVNAFRSSISLYEGLEKPESRSSIHNFMTHPEFRIEDSEPHIPLIDDTDAEDDVLINTPLQHKDCLHPSLLGNFCFSL</sequence>
<evidence type="ECO:0000256" key="24">
    <source>
        <dbReference type="SAM" id="MobiDB-lite"/>
    </source>
</evidence>
<evidence type="ECO:0000256" key="7">
    <source>
        <dbReference type="ARBA" id="ARBA00022723"/>
    </source>
</evidence>
<evidence type="ECO:0000256" key="4">
    <source>
        <dbReference type="ARBA" id="ARBA00022553"/>
    </source>
</evidence>
<evidence type="ECO:0000256" key="1">
    <source>
        <dbReference type="ARBA" id="ARBA00006124"/>
    </source>
</evidence>
<dbReference type="InterPro" id="IPR006068">
    <property type="entry name" value="ATPase_P-typ_cation-transptr_C"/>
</dbReference>
<keyword evidence="8 23" id="KW-0547">Nucleotide-binding</keyword>
<dbReference type="SFLD" id="SFLDF00027">
    <property type="entry name" value="p-type_atpase"/>
    <property type="match status" value="1"/>
</dbReference>
<dbReference type="SUPFAM" id="SSF81665">
    <property type="entry name" value="Calcium ATPase, transmembrane domain M"/>
    <property type="match status" value="1"/>
</dbReference>
<evidence type="ECO:0000256" key="9">
    <source>
        <dbReference type="ARBA" id="ARBA00022837"/>
    </source>
</evidence>
<dbReference type="SUPFAM" id="SSF56784">
    <property type="entry name" value="HAD-like"/>
    <property type="match status" value="1"/>
</dbReference>
<dbReference type="PROSITE" id="PS00154">
    <property type="entry name" value="ATPASE_E1_E2"/>
    <property type="match status" value="1"/>
</dbReference>
<evidence type="ECO:0000256" key="21">
    <source>
        <dbReference type="ARBA" id="ARBA00060429"/>
    </source>
</evidence>
<dbReference type="InterPro" id="IPR004014">
    <property type="entry name" value="ATPase_P-typ_cation-transptr_N"/>
</dbReference>
<dbReference type="Pfam" id="PF08282">
    <property type="entry name" value="Hydrolase_3"/>
    <property type="match status" value="1"/>
</dbReference>
<keyword evidence="7" id="KW-0479">Metal-binding</keyword>
<evidence type="ECO:0000256" key="3">
    <source>
        <dbReference type="ARBA" id="ARBA00022475"/>
    </source>
</evidence>
<keyword evidence="17" id="KW-0969">Cilium</keyword>
<dbReference type="FunFam" id="3.40.1110.10:FF:000002">
    <property type="entry name" value="Calcium-transporting ATPase"/>
    <property type="match status" value="1"/>
</dbReference>
<keyword evidence="13" id="KW-0112">Calmodulin-binding</keyword>
<evidence type="ECO:0000256" key="22">
    <source>
        <dbReference type="ARBA" id="ARBA00062373"/>
    </source>
</evidence>
<dbReference type="InterPro" id="IPR023298">
    <property type="entry name" value="ATPase_P-typ_TM_dom_sf"/>
</dbReference>
<dbReference type="Gene3D" id="1.20.1110.10">
    <property type="entry name" value="Calcium-transporting ATPase, transmembrane domain"/>
    <property type="match status" value="3"/>
</dbReference>
<evidence type="ECO:0000256" key="19">
    <source>
        <dbReference type="ARBA" id="ARBA00023273"/>
    </source>
</evidence>
<evidence type="ECO:0000256" key="2">
    <source>
        <dbReference type="ARBA" id="ARBA00022448"/>
    </source>
</evidence>
<proteinExistence type="inferred from homology"/>
<dbReference type="FunFam" id="3.40.50.1000:FF:000007">
    <property type="entry name" value="Calcium-transporting ATPase"/>
    <property type="match status" value="1"/>
</dbReference>
<dbReference type="SUPFAM" id="SSF81660">
    <property type="entry name" value="Metal cation-transporting ATPase, ATP-binding domain N"/>
    <property type="match status" value="1"/>
</dbReference>
<evidence type="ECO:0000256" key="11">
    <source>
        <dbReference type="ARBA" id="ARBA00022842"/>
    </source>
</evidence>
<dbReference type="Pfam" id="PF00690">
    <property type="entry name" value="Cation_ATPase_N"/>
    <property type="match status" value="1"/>
</dbReference>
<dbReference type="InterPro" id="IPR059000">
    <property type="entry name" value="ATPase_P-type_domA"/>
</dbReference>
<dbReference type="Gene3D" id="2.70.150.10">
    <property type="entry name" value="Calcium-transporting ATPase, cytoplasmic transduction domain A"/>
    <property type="match status" value="1"/>
</dbReference>
<evidence type="ECO:0000256" key="10">
    <source>
        <dbReference type="ARBA" id="ARBA00022840"/>
    </source>
</evidence>
<dbReference type="PANTHER" id="PTHR24093">
    <property type="entry name" value="CATION TRANSPORTING ATPASE"/>
    <property type="match status" value="1"/>
</dbReference>
<keyword evidence="2 23" id="KW-0813">Transport</keyword>
<feature type="domain" description="Cation-transporting P-type ATPase N-terminal" evidence="25">
    <location>
        <begin position="45"/>
        <end position="121"/>
    </location>
</feature>
<dbReference type="InterPro" id="IPR023214">
    <property type="entry name" value="HAD_sf"/>
</dbReference>
<name>A0A8C9X0L9_SANLU</name>
<feature type="transmembrane region" description="Helical" evidence="23">
    <location>
        <begin position="104"/>
        <end position="122"/>
    </location>
</feature>
<keyword evidence="14" id="KW-1278">Translocase</keyword>
<dbReference type="InterPro" id="IPR023299">
    <property type="entry name" value="ATPase_P-typ_cyto_dom_N"/>
</dbReference>
<dbReference type="Ensembl" id="ENSSLUT00000003437.1">
    <property type="protein sequence ID" value="ENSSLUP00000003330.1"/>
    <property type="gene ID" value="ENSSLUG00000001426.1"/>
</dbReference>
<keyword evidence="19" id="KW-0966">Cell projection</keyword>
<dbReference type="Pfam" id="PF12424">
    <property type="entry name" value="ATP_Ca_trans_C"/>
    <property type="match status" value="1"/>
</dbReference>
<dbReference type="GO" id="GO:0030165">
    <property type="term" value="F:PDZ domain binding"/>
    <property type="evidence" value="ECO:0007669"/>
    <property type="project" value="TreeGrafter"/>
</dbReference>
<reference evidence="26" key="1">
    <citation type="submission" date="2025-08" db="UniProtKB">
        <authorList>
            <consortium name="Ensembl"/>
        </authorList>
    </citation>
    <scope>IDENTIFICATION</scope>
</reference>
<keyword evidence="16 23" id="KW-0406">Ion transport</keyword>
<dbReference type="SFLD" id="SFLDG00002">
    <property type="entry name" value="C1.7:_P-type_atpase_like"/>
    <property type="match status" value="1"/>
</dbReference>
<evidence type="ECO:0000256" key="8">
    <source>
        <dbReference type="ARBA" id="ARBA00022741"/>
    </source>
</evidence>
<dbReference type="InterPro" id="IPR006408">
    <property type="entry name" value="P-type_ATPase_IIB"/>
</dbReference>
<feature type="region of interest" description="Disordered" evidence="24">
    <location>
        <begin position="282"/>
        <end position="339"/>
    </location>
</feature>
<evidence type="ECO:0000256" key="17">
    <source>
        <dbReference type="ARBA" id="ARBA00023069"/>
    </source>
</evidence>
<feature type="compositionally biased region" description="Basic and acidic residues" evidence="24">
    <location>
        <begin position="329"/>
        <end position="339"/>
    </location>
</feature>
<dbReference type="SFLD" id="SFLDS00003">
    <property type="entry name" value="Haloacid_Dehalogenase"/>
    <property type="match status" value="1"/>
</dbReference>
<gene>
    <name evidence="26" type="primary">atp2b1a</name>
</gene>